<gene>
    <name evidence="5" type="ORF">DM860_000153</name>
</gene>
<sequence>MQTPKQRNGSSEAPQRRKRSPQSVSSKVPIEISPQPIPQEVRRKSSPRNSSHYTSLQKVSPRIARKLLPDNSGAKASSHVISSPKQGSPKGNEQRSPHSLGSEMRPSRHSELESQIFELQNDLKKLKEELRSAEALKNHANQEADESKKQLSLLSSKLEESQELLWKQTFPKATESENLKENLPDTLLLVEEMKTLLQLEAARRTAETIRSEETQKALEMEISSMKSEIESLSDALEASEVRNSEEETLSTIKIRSAYEFVERIISSSNQKEAELKAEVQKLIATVEELKANLMDKETELQGICEENENLALELENRRSGQEEMELEREIQCVKENLAEKEAEMKKMSDENAEMGAEIRRMKVQCEQWRKAAEAAAAILSPGEKERFTEKEDGDEDLQKRKNAKMVKRLGISWKKQHK</sequence>
<evidence type="ECO:0000313" key="5">
    <source>
        <dbReference type="EMBL" id="RAL37459.1"/>
    </source>
</evidence>
<feature type="compositionally biased region" description="Polar residues" evidence="4">
    <location>
        <begin position="47"/>
        <end position="58"/>
    </location>
</feature>
<keyword evidence="6" id="KW-1185">Reference proteome</keyword>
<keyword evidence="2 3" id="KW-0175">Coiled coil</keyword>
<dbReference type="Proteomes" id="UP000249390">
    <property type="component" value="Unassembled WGS sequence"/>
</dbReference>
<evidence type="ECO:0000256" key="4">
    <source>
        <dbReference type="SAM" id="MobiDB-lite"/>
    </source>
</evidence>
<accession>A0A328CZG0</accession>
<evidence type="ECO:0000313" key="6">
    <source>
        <dbReference type="Proteomes" id="UP000249390"/>
    </source>
</evidence>
<dbReference type="PANTHER" id="PTHR34224">
    <property type="entry name" value="INTERACTOR OF CONSTITUTIVE ACTIVE ROPS 2, CHLOROPLASTIC-RELATED"/>
    <property type="match status" value="1"/>
</dbReference>
<comment type="similarity">
    <text evidence="1">Belongs to the ICR family.</text>
</comment>
<comment type="caution">
    <text evidence="5">The sequence shown here is derived from an EMBL/GenBank/DDBJ whole genome shotgun (WGS) entry which is preliminary data.</text>
</comment>
<feature type="region of interest" description="Disordered" evidence="4">
    <location>
        <begin position="380"/>
        <end position="401"/>
    </location>
</feature>
<name>A0A328CZG0_9ASTE</name>
<dbReference type="PANTHER" id="PTHR34224:SF18">
    <property type="entry name" value="INTERACTOR OF CONSTITUTIVE ACTIVE ROPS 3"/>
    <property type="match status" value="1"/>
</dbReference>
<protein>
    <submittedName>
        <fullName evidence="5">Uncharacterized protein</fullName>
    </submittedName>
</protein>
<feature type="coiled-coil region" evidence="3">
    <location>
        <begin position="215"/>
        <end position="242"/>
    </location>
</feature>
<evidence type="ECO:0000256" key="3">
    <source>
        <dbReference type="SAM" id="Coils"/>
    </source>
</evidence>
<organism evidence="5 6">
    <name type="scientific">Cuscuta australis</name>
    <dbReference type="NCBI Taxonomy" id="267555"/>
    <lineage>
        <taxon>Eukaryota</taxon>
        <taxon>Viridiplantae</taxon>
        <taxon>Streptophyta</taxon>
        <taxon>Embryophyta</taxon>
        <taxon>Tracheophyta</taxon>
        <taxon>Spermatophyta</taxon>
        <taxon>Magnoliopsida</taxon>
        <taxon>eudicotyledons</taxon>
        <taxon>Gunneridae</taxon>
        <taxon>Pentapetalae</taxon>
        <taxon>asterids</taxon>
        <taxon>lamiids</taxon>
        <taxon>Solanales</taxon>
        <taxon>Convolvulaceae</taxon>
        <taxon>Cuscuteae</taxon>
        <taxon>Cuscuta</taxon>
        <taxon>Cuscuta subgen. Grammica</taxon>
        <taxon>Cuscuta sect. Cleistogrammica</taxon>
    </lineage>
</organism>
<dbReference type="AlphaFoldDB" id="A0A328CZG0"/>
<feature type="compositionally biased region" description="Polar residues" evidence="4">
    <location>
        <begin position="1"/>
        <end position="13"/>
    </location>
</feature>
<feature type="region of interest" description="Disordered" evidence="4">
    <location>
        <begin position="1"/>
        <end position="116"/>
    </location>
</feature>
<dbReference type="InterPro" id="IPR029688">
    <property type="entry name" value="ICR"/>
</dbReference>
<proteinExistence type="inferred from homology"/>
<dbReference type="EMBL" id="NQVE01000215">
    <property type="protein sequence ID" value="RAL37459.1"/>
    <property type="molecule type" value="Genomic_DNA"/>
</dbReference>
<reference evidence="5 6" key="1">
    <citation type="submission" date="2018-06" db="EMBL/GenBank/DDBJ databases">
        <title>The Genome of Cuscuta australis (Dodder) Provides Insight into the Evolution of Plant Parasitism.</title>
        <authorList>
            <person name="Liu H."/>
        </authorList>
    </citation>
    <scope>NUCLEOTIDE SEQUENCE [LARGE SCALE GENOMIC DNA]</scope>
    <source>
        <strain evidence="6">cv. Yunnan</strain>
        <tissue evidence="5">Vines</tissue>
    </source>
</reference>
<evidence type="ECO:0000256" key="2">
    <source>
        <dbReference type="ARBA" id="ARBA00023054"/>
    </source>
</evidence>
<feature type="compositionally biased region" description="Polar residues" evidence="4">
    <location>
        <begin position="79"/>
        <end position="91"/>
    </location>
</feature>
<evidence type="ECO:0000256" key="1">
    <source>
        <dbReference type="ARBA" id="ARBA00009778"/>
    </source>
</evidence>
<feature type="coiled-coil region" evidence="3">
    <location>
        <begin position="272"/>
        <end position="364"/>
    </location>
</feature>